<accession>A0A225URN5</accession>
<organism evidence="1 2">
    <name type="scientific">Phytophthora megakarya</name>
    <dbReference type="NCBI Taxonomy" id="4795"/>
    <lineage>
        <taxon>Eukaryota</taxon>
        <taxon>Sar</taxon>
        <taxon>Stramenopiles</taxon>
        <taxon>Oomycota</taxon>
        <taxon>Peronosporomycetes</taxon>
        <taxon>Peronosporales</taxon>
        <taxon>Peronosporaceae</taxon>
        <taxon>Phytophthora</taxon>
    </lineage>
</organism>
<dbReference type="PANTHER" id="PTHR37069">
    <property type="entry name" value="DDE_TNP_1_7 DOMAIN-CONTAINING PROTEIN"/>
    <property type="match status" value="1"/>
</dbReference>
<sequence length="51" mass="5650">MSKPPAGLSNDFTYLKPGKIKKDELGVDYFVGEKELMAYLECADLGKLVLI</sequence>
<name>A0A225URN5_9STRA</name>
<dbReference type="AlphaFoldDB" id="A0A225URN5"/>
<evidence type="ECO:0000313" key="1">
    <source>
        <dbReference type="EMBL" id="OWY95772.1"/>
    </source>
</evidence>
<dbReference type="EMBL" id="NBNE01012512">
    <property type="protein sequence ID" value="OWY95772.1"/>
    <property type="molecule type" value="Genomic_DNA"/>
</dbReference>
<comment type="caution">
    <text evidence="1">The sequence shown here is derived from an EMBL/GenBank/DDBJ whole genome shotgun (WGS) entry which is preliminary data.</text>
</comment>
<gene>
    <name evidence="1" type="ORF">PHMEG_00034140</name>
</gene>
<proteinExistence type="predicted"/>
<dbReference type="PANTHER" id="PTHR37069:SF2">
    <property type="entry name" value="PIGGYBAC TRANSPOSABLE ELEMENT-DERIVED PROTEIN DOMAIN-CONTAINING PROTEIN"/>
    <property type="match status" value="1"/>
</dbReference>
<reference evidence="2" key="1">
    <citation type="submission" date="2017-03" db="EMBL/GenBank/DDBJ databases">
        <title>Phytopthora megakarya and P. palmivora, two closely related causual agents of cacao black pod achieved similar genome size and gene model numbers by different mechanisms.</title>
        <authorList>
            <person name="Ali S."/>
            <person name="Shao J."/>
            <person name="Larry D.J."/>
            <person name="Kronmiller B."/>
            <person name="Shen D."/>
            <person name="Strem M.D."/>
            <person name="Melnick R.L."/>
            <person name="Guiltinan M.J."/>
            <person name="Tyler B.M."/>
            <person name="Meinhardt L.W."/>
            <person name="Bailey B.A."/>
        </authorList>
    </citation>
    <scope>NUCLEOTIDE SEQUENCE [LARGE SCALE GENOMIC DNA]</scope>
    <source>
        <strain evidence="2">zdho120</strain>
    </source>
</reference>
<protein>
    <submittedName>
        <fullName evidence="1">Uncharacterized protein</fullName>
    </submittedName>
</protein>
<dbReference type="Proteomes" id="UP000198211">
    <property type="component" value="Unassembled WGS sequence"/>
</dbReference>
<evidence type="ECO:0000313" key="2">
    <source>
        <dbReference type="Proteomes" id="UP000198211"/>
    </source>
</evidence>
<keyword evidence="2" id="KW-1185">Reference proteome</keyword>
<dbReference type="OrthoDB" id="113522at2759"/>